<comment type="caution">
    <text evidence="3">The sequence shown here is derived from an EMBL/GenBank/DDBJ whole genome shotgun (WGS) entry which is preliminary data.</text>
</comment>
<dbReference type="InterPro" id="IPR006840">
    <property type="entry name" value="ChaC"/>
</dbReference>
<dbReference type="VEuPathDB" id="FungiDB:AAP_03091"/>
<dbReference type="Proteomes" id="UP000242877">
    <property type="component" value="Unassembled WGS sequence"/>
</dbReference>
<dbReference type="EMBL" id="AZGZ01000012">
    <property type="protein sequence ID" value="KZZ91872.1"/>
    <property type="molecule type" value="Genomic_DNA"/>
</dbReference>
<dbReference type="OrthoDB" id="1933483at2759"/>
<evidence type="ECO:0000256" key="1">
    <source>
        <dbReference type="ARBA" id="ARBA00012344"/>
    </source>
</evidence>
<protein>
    <recommendedName>
        <fullName evidence="1">glutathione-specific gamma-glutamylcyclotransferase</fullName>
        <ecNumber evidence="1">4.3.2.7</ecNumber>
    </recommendedName>
</protein>
<evidence type="ECO:0000313" key="4">
    <source>
        <dbReference type="Proteomes" id="UP000242877"/>
    </source>
</evidence>
<dbReference type="GO" id="GO:0005737">
    <property type="term" value="C:cytoplasm"/>
    <property type="evidence" value="ECO:0007669"/>
    <property type="project" value="TreeGrafter"/>
</dbReference>
<dbReference type="GO" id="GO:0061928">
    <property type="term" value="F:glutathione specific gamma-glutamylcyclotransferase activity"/>
    <property type="evidence" value="ECO:0007669"/>
    <property type="project" value="UniProtKB-EC"/>
</dbReference>
<dbReference type="GO" id="GO:0006751">
    <property type="term" value="P:glutathione catabolic process"/>
    <property type="evidence" value="ECO:0007669"/>
    <property type="project" value="InterPro"/>
</dbReference>
<name>A0A167YXA5_9EURO</name>
<sequence length="212" mass="23613">MVLMIAFKELDMEATTTLCTDHRGTPEKPGRVVTVIERSFWETLSDPHHSAGKDDRVWGAAYHIPASHAEEVHAYLDEREIDGYSAHFTPFHPFTQTDGEKRETVQSISPMTCMVYIGLPSNPQFLRSEKERDPEAVARVICDGEGQSGLNREYLYLLEKALQSIGLGTADGHVVDLVARVKRLEGLSTTGEETIEEKEAGLEVQRSIGNQS</sequence>
<keyword evidence="2" id="KW-0456">Lyase</keyword>
<dbReference type="EC" id="4.3.2.7" evidence="1"/>
<accession>A0A167YXA5</accession>
<gene>
    <name evidence="3" type="ORF">AAP_03091</name>
</gene>
<proteinExistence type="predicted"/>
<keyword evidence="4" id="KW-1185">Reference proteome</keyword>
<organism evidence="3 4">
    <name type="scientific">Ascosphaera apis ARSEF 7405</name>
    <dbReference type="NCBI Taxonomy" id="392613"/>
    <lineage>
        <taxon>Eukaryota</taxon>
        <taxon>Fungi</taxon>
        <taxon>Dikarya</taxon>
        <taxon>Ascomycota</taxon>
        <taxon>Pezizomycotina</taxon>
        <taxon>Eurotiomycetes</taxon>
        <taxon>Eurotiomycetidae</taxon>
        <taxon>Onygenales</taxon>
        <taxon>Ascosphaeraceae</taxon>
        <taxon>Ascosphaera</taxon>
    </lineage>
</organism>
<dbReference type="PANTHER" id="PTHR12192">
    <property type="entry name" value="CATION TRANSPORT PROTEIN CHAC-RELATED"/>
    <property type="match status" value="1"/>
</dbReference>
<evidence type="ECO:0000256" key="2">
    <source>
        <dbReference type="ARBA" id="ARBA00023239"/>
    </source>
</evidence>
<reference evidence="3 4" key="1">
    <citation type="journal article" date="2016" name="Genome Biol. Evol.">
        <title>Divergent and convergent evolution of fungal pathogenicity.</title>
        <authorList>
            <person name="Shang Y."/>
            <person name="Xiao G."/>
            <person name="Zheng P."/>
            <person name="Cen K."/>
            <person name="Zhan S."/>
            <person name="Wang C."/>
        </authorList>
    </citation>
    <scope>NUCLEOTIDE SEQUENCE [LARGE SCALE GENOMIC DNA]</scope>
    <source>
        <strain evidence="3 4">ARSEF 7405</strain>
    </source>
</reference>
<dbReference type="AlphaFoldDB" id="A0A167YXA5"/>
<dbReference type="PANTHER" id="PTHR12192:SF2">
    <property type="entry name" value="GLUTATHIONE-SPECIFIC GAMMA-GLUTAMYLCYCLOTRANSFERASE 2"/>
    <property type="match status" value="1"/>
</dbReference>
<evidence type="ECO:0000313" key="3">
    <source>
        <dbReference type="EMBL" id="KZZ91872.1"/>
    </source>
</evidence>
<dbReference type="Pfam" id="PF04752">
    <property type="entry name" value="ChaC"/>
    <property type="match status" value="1"/>
</dbReference>